<accession>E9FSH5</accession>
<dbReference type="InterPro" id="IPR051070">
    <property type="entry name" value="NF-kappa-B_inhibitor"/>
</dbReference>
<evidence type="ECO:0000256" key="1">
    <source>
        <dbReference type="ARBA" id="ARBA00022737"/>
    </source>
</evidence>
<dbReference type="KEGG" id="dpx:DAPPUDRAFT_232836"/>
<dbReference type="GO" id="GO:0043124">
    <property type="term" value="P:negative regulation of canonical NF-kappaB signal transduction"/>
    <property type="evidence" value="ECO:0000318"/>
    <property type="project" value="GO_Central"/>
</dbReference>
<dbReference type="OrthoDB" id="20727at2759"/>
<organism evidence="5 6">
    <name type="scientific">Daphnia pulex</name>
    <name type="common">Water flea</name>
    <dbReference type="NCBI Taxonomy" id="6669"/>
    <lineage>
        <taxon>Eukaryota</taxon>
        <taxon>Metazoa</taxon>
        <taxon>Ecdysozoa</taxon>
        <taxon>Arthropoda</taxon>
        <taxon>Crustacea</taxon>
        <taxon>Branchiopoda</taxon>
        <taxon>Diplostraca</taxon>
        <taxon>Cladocera</taxon>
        <taxon>Anomopoda</taxon>
        <taxon>Daphniidae</taxon>
        <taxon>Daphnia</taxon>
    </lineage>
</organism>
<evidence type="ECO:0000256" key="2">
    <source>
        <dbReference type="ARBA" id="ARBA00023043"/>
    </source>
</evidence>
<evidence type="ECO:0000256" key="4">
    <source>
        <dbReference type="SAM" id="MobiDB-lite"/>
    </source>
</evidence>
<keyword evidence="2 3" id="KW-0040">ANK repeat</keyword>
<keyword evidence="6" id="KW-1185">Reference proteome</keyword>
<dbReference type="InterPro" id="IPR036770">
    <property type="entry name" value="Ankyrin_rpt-contain_sf"/>
</dbReference>
<dbReference type="FunCoup" id="E9FSH5">
    <property type="interactions" value="185"/>
</dbReference>
<dbReference type="GO" id="GO:0140311">
    <property type="term" value="F:protein sequestering activity"/>
    <property type="evidence" value="ECO:0000318"/>
    <property type="project" value="GO_Central"/>
</dbReference>
<dbReference type="PRINTS" id="PR01415">
    <property type="entry name" value="ANKYRIN"/>
</dbReference>
<reference evidence="5 6" key="1">
    <citation type="journal article" date="2011" name="Science">
        <title>The ecoresponsive genome of Daphnia pulex.</title>
        <authorList>
            <person name="Colbourne J.K."/>
            <person name="Pfrender M.E."/>
            <person name="Gilbert D."/>
            <person name="Thomas W.K."/>
            <person name="Tucker A."/>
            <person name="Oakley T.H."/>
            <person name="Tokishita S."/>
            <person name="Aerts A."/>
            <person name="Arnold G.J."/>
            <person name="Basu M.K."/>
            <person name="Bauer D.J."/>
            <person name="Caceres C.E."/>
            <person name="Carmel L."/>
            <person name="Casola C."/>
            <person name="Choi J.H."/>
            <person name="Detter J.C."/>
            <person name="Dong Q."/>
            <person name="Dusheyko S."/>
            <person name="Eads B.D."/>
            <person name="Frohlich T."/>
            <person name="Geiler-Samerotte K.A."/>
            <person name="Gerlach D."/>
            <person name="Hatcher P."/>
            <person name="Jogdeo S."/>
            <person name="Krijgsveld J."/>
            <person name="Kriventseva E.V."/>
            <person name="Kultz D."/>
            <person name="Laforsch C."/>
            <person name="Lindquist E."/>
            <person name="Lopez J."/>
            <person name="Manak J.R."/>
            <person name="Muller J."/>
            <person name="Pangilinan J."/>
            <person name="Patwardhan R.P."/>
            <person name="Pitluck S."/>
            <person name="Pritham E.J."/>
            <person name="Rechtsteiner A."/>
            <person name="Rho M."/>
            <person name="Rogozin I.B."/>
            <person name="Sakarya O."/>
            <person name="Salamov A."/>
            <person name="Schaack S."/>
            <person name="Shapiro H."/>
            <person name="Shiga Y."/>
            <person name="Skalitzky C."/>
            <person name="Smith Z."/>
            <person name="Souvorov A."/>
            <person name="Sung W."/>
            <person name="Tang Z."/>
            <person name="Tsuchiya D."/>
            <person name="Tu H."/>
            <person name="Vos H."/>
            <person name="Wang M."/>
            <person name="Wolf Y.I."/>
            <person name="Yamagata H."/>
            <person name="Yamada T."/>
            <person name="Ye Y."/>
            <person name="Shaw J.R."/>
            <person name="Andrews J."/>
            <person name="Crease T.J."/>
            <person name="Tang H."/>
            <person name="Lucas S.M."/>
            <person name="Robertson H.M."/>
            <person name="Bork P."/>
            <person name="Koonin E.V."/>
            <person name="Zdobnov E.M."/>
            <person name="Grigoriev I.V."/>
            <person name="Lynch M."/>
            <person name="Boore J.L."/>
        </authorList>
    </citation>
    <scope>NUCLEOTIDE SEQUENCE [LARGE SCALE GENOMIC DNA]</scope>
</reference>
<proteinExistence type="predicted"/>
<sequence>MRQNSLVSSEQAIYGVAYDAMRDISSASTEKKGILNDLLFQYLLRRQTEYYVRAASAIEPCEEERRFGAPIEIGKQLMTSTLAAHNNNNLSEDREQLKGMWHSEDFMIADEVVADGAQCHRRLNSDSGFLSGVNINEDSAVITSSSINLSDEQDSMKLKSAAQFSVNEINLDYKSGKINNLSSPVKPQKELPRRITLRDLLRQDEDGDTPLHLAVLQGFIEVVFSLVRILPDPRLLEIPNKYLQTPLHLAVLTNQAPLVRRLVVGGASVLLRDRLGNTPLHLACRDGHVDCAHALLLPVSHEERQSALLPLHIVPQPLPQDLEQKNYDGQMPLHLAAMNGHVSIAKLLCCFGANVNAMEGKYGRTALHYSVERRHPAMLHFLVSQCGAQTEAETYSGYTAHQIASVSEPVLAALLADLGAQIRPCPLEKFSSDEEDFSDSKMSLTASWRPRSDKV</sequence>
<dbReference type="PANTHER" id="PTHR46680:SF3">
    <property type="entry name" value="NF-KAPPA-B INHIBITOR CACTUS"/>
    <property type="match status" value="1"/>
</dbReference>
<name>E9FSH5_DAPPU</name>
<gene>
    <name evidence="5" type="ORF">DAPPUDRAFT_232836</name>
</gene>
<feature type="repeat" description="ANK" evidence="3">
    <location>
        <begin position="206"/>
        <end position="228"/>
    </location>
</feature>
<dbReference type="Pfam" id="PF00023">
    <property type="entry name" value="Ank"/>
    <property type="match status" value="1"/>
</dbReference>
<protein>
    <submittedName>
        <fullName evidence="5">Developmental protein cactus</fullName>
    </submittedName>
</protein>
<evidence type="ECO:0000313" key="5">
    <source>
        <dbReference type="EMBL" id="EFX89207.1"/>
    </source>
</evidence>
<dbReference type="Gene3D" id="1.25.40.20">
    <property type="entry name" value="Ankyrin repeat-containing domain"/>
    <property type="match status" value="1"/>
</dbReference>
<feature type="repeat" description="ANK" evidence="3">
    <location>
        <begin position="275"/>
        <end position="296"/>
    </location>
</feature>
<dbReference type="EMBL" id="GL732524">
    <property type="protein sequence ID" value="EFX89207.1"/>
    <property type="molecule type" value="Genomic_DNA"/>
</dbReference>
<dbReference type="SUPFAM" id="SSF48403">
    <property type="entry name" value="Ankyrin repeat"/>
    <property type="match status" value="1"/>
</dbReference>
<dbReference type="PANTHER" id="PTHR46680">
    <property type="entry name" value="NF-KAPPA-B INHIBITOR ALPHA"/>
    <property type="match status" value="1"/>
</dbReference>
<dbReference type="InterPro" id="IPR002110">
    <property type="entry name" value="Ankyrin_rpt"/>
</dbReference>
<dbReference type="PROSITE" id="PS50088">
    <property type="entry name" value="ANK_REPEAT"/>
    <property type="match status" value="4"/>
</dbReference>
<dbReference type="eggNOG" id="KOG0504">
    <property type="taxonomic scope" value="Eukaryota"/>
</dbReference>
<dbReference type="GO" id="GO:0051059">
    <property type="term" value="F:NF-kappaB binding"/>
    <property type="evidence" value="ECO:0000318"/>
    <property type="project" value="GO_Central"/>
</dbReference>
<dbReference type="Pfam" id="PF12796">
    <property type="entry name" value="Ank_2"/>
    <property type="match status" value="2"/>
</dbReference>
<dbReference type="GO" id="GO:0005829">
    <property type="term" value="C:cytosol"/>
    <property type="evidence" value="ECO:0000318"/>
    <property type="project" value="GO_Central"/>
</dbReference>
<dbReference type="PROSITE" id="PS50297">
    <property type="entry name" value="ANK_REP_REGION"/>
    <property type="match status" value="4"/>
</dbReference>
<dbReference type="Proteomes" id="UP000000305">
    <property type="component" value="Unassembled WGS sequence"/>
</dbReference>
<dbReference type="STRING" id="6669.E9FSH5"/>
<dbReference type="InParanoid" id="E9FSH5"/>
<dbReference type="OMA" id="PMRAIDS"/>
<keyword evidence="1" id="KW-0677">Repeat</keyword>
<feature type="region of interest" description="Disordered" evidence="4">
    <location>
        <begin position="430"/>
        <end position="455"/>
    </location>
</feature>
<dbReference type="HOGENOM" id="CLU_000134_6_1_1"/>
<dbReference type="SMART" id="SM00248">
    <property type="entry name" value="ANK"/>
    <property type="match status" value="5"/>
</dbReference>
<feature type="repeat" description="ANK" evidence="3">
    <location>
        <begin position="242"/>
        <end position="274"/>
    </location>
</feature>
<evidence type="ECO:0000256" key="3">
    <source>
        <dbReference type="PROSITE-ProRule" id="PRU00023"/>
    </source>
</evidence>
<dbReference type="AlphaFoldDB" id="E9FSH5"/>
<feature type="repeat" description="ANK" evidence="3">
    <location>
        <begin position="328"/>
        <end position="360"/>
    </location>
</feature>
<evidence type="ECO:0000313" key="6">
    <source>
        <dbReference type="Proteomes" id="UP000000305"/>
    </source>
</evidence>